<feature type="region of interest" description="Disordered" evidence="1">
    <location>
        <begin position="115"/>
        <end position="134"/>
    </location>
</feature>
<dbReference type="Proteomes" id="UP001059380">
    <property type="component" value="Chromosome"/>
</dbReference>
<evidence type="ECO:0000313" key="3">
    <source>
        <dbReference type="Proteomes" id="UP001059380"/>
    </source>
</evidence>
<evidence type="ECO:0000256" key="1">
    <source>
        <dbReference type="SAM" id="MobiDB-lite"/>
    </source>
</evidence>
<dbReference type="RefSeq" id="WP_260794787.1">
    <property type="nucleotide sequence ID" value="NZ_CP093313.1"/>
</dbReference>
<organism evidence="2 3">
    <name type="scientific">Occallatibacter riparius</name>
    <dbReference type="NCBI Taxonomy" id="1002689"/>
    <lineage>
        <taxon>Bacteria</taxon>
        <taxon>Pseudomonadati</taxon>
        <taxon>Acidobacteriota</taxon>
        <taxon>Terriglobia</taxon>
        <taxon>Terriglobales</taxon>
        <taxon>Acidobacteriaceae</taxon>
        <taxon>Occallatibacter</taxon>
    </lineage>
</organism>
<protein>
    <submittedName>
        <fullName evidence="2">Uncharacterized protein</fullName>
    </submittedName>
</protein>
<gene>
    <name evidence="2" type="ORF">MOP44_04840</name>
</gene>
<sequence>MEFQKPVHLYWITVPDDPSEDWFVFASQAHLARQFFEEYEGFETGEAEARLIERNVRSHALADPEIPRWAKLSELEALGFEILSRTPHLRSVRKGEETFVEGYLQSEIAEARDDLAETVGRGRPFGTRRQGKPN</sequence>
<evidence type="ECO:0000313" key="2">
    <source>
        <dbReference type="EMBL" id="UWZ85269.1"/>
    </source>
</evidence>
<dbReference type="AlphaFoldDB" id="A0A9J7BW82"/>
<keyword evidence="3" id="KW-1185">Reference proteome</keyword>
<dbReference type="KEGG" id="orp:MOP44_04840"/>
<proteinExistence type="predicted"/>
<name>A0A9J7BW82_9BACT</name>
<accession>A0A9J7BW82</accession>
<dbReference type="EMBL" id="CP093313">
    <property type="protein sequence ID" value="UWZ85269.1"/>
    <property type="molecule type" value="Genomic_DNA"/>
</dbReference>
<reference evidence="2" key="1">
    <citation type="submission" date="2021-04" db="EMBL/GenBank/DDBJ databases">
        <title>Phylogenetic analysis of Acidobacteriaceae.</title>
        <authorList>
            <person name="Qiu L."/>
            <person name="Zhang Q."/>
        </authorList>
    </citation>
    <scope>NUCLEOTIDE SEQUENCE</scope>
    <source>
        <strain evidence="2">DSM 25168</strain>
    </source>
</reference>